<dbReference type="InterPro" id="IPR045058">
    <property type="entry name" value="GIMA/IAN/Toc"/>
</dbReference>
<proteinExistence type="inferred from homology"/>
<keyword evidence="7" id="KW-1185">Reference proteome</keyword>
<evidence type="ECO:0000313" key="6">
    <source>
        <dbReference type="EMBL" id="KAK2913284.1"/>
    </source>
</evidence>
<dbReference type="GO" id="GO:0005525">
    <property type="term" value="F:GTP binding"/>
    <property type="evidence" value="ECO:0007669"/>
    <property type="project" value="UniProtKB-KW"/>
</dbReference>
<comment type="similarity">
    <text evidence="1">Belongs to the TRAFAC class TrmE-Era-EngA-EngB-Septin-like GTPase superfamily. AIG1/Toc34/Toc159-like paraseptin GTPase family. IAN subfamily.</text>
</comment>
<comment type="caution">
    <text evidence="6">The sequence shown here is derived from an EMBL/GenBank/DDBJ whole genome shotgun (WGS) entry which is preliminary data.</text>
</comment>
<name>A0AA88TX61_9TELE</name>
<keyword evidence="4" id="KW-0812">Transmembrane</keyword>
<keyword evidence="2" id="KW-0547">Nucleotide-binding</keyword>
<dbReference type="AlphaFoldDB" id="A0AA88TX61"/>
<dbReference type="EMBL" id="JAUYZG010000002">
    <property type="protein sequence ID" value="KAK2913284.1"/>
    <property type="molecule type" value="Genomic_DNA"/>
</dbReference>
<dbReference type="PANTHER" id="PTHR10903:SF62">
    <property type="entry name" value="GTPASE IMAP FAMILY MEMBER 4-LIKE-RELATED"/>
    <property type="match status" value="1"/>
</dbReference>
<dbReference type="FunFam" id="3.40.50.300:FF:000366">
    <property type="entry name" value="GTPase, IMAP family member 2"/>
    <property type="match status" value="1"/>
</dbReference>
<reference evidence="6" key="1">
    <citation type="submission" date="2023-08" db="EMBL/GenBank/DDBJ databases">
        <title>Chromosome-level Genome Assembly of mud carp (Cirrhinus molitorella).</title>
        <authorList>
            <person name="Liu H."/>
        </authorList>
    </citation>
    <scope>NUCLEOTIDE SEQUENCE</scope>
    <source>
        <strain evidence="6">Prfri</strain>
        <tissue evidence="6">Muscle</tissue>
    </source>
</reference>
<dbReference type="InterPro" id="IPR006703">
    <property type="entry name" value="G_AIG1"/>
</dbReference>
<dbReference type="SUPFAM" id="SSF52540">
    <property type="entry name" value="P-loop containing nucleoside triphosphate hydrolases"/>
    <property type="match status" value="1"/>
</dbReference>
<gene>
    <name evidence="6" type="ORF">Q8A67_001683</name>
</gene>
<keyword evidence="4" id="KW-0472">Membrane</keyword>
<dbReference type="Proteomes" id="UP001187343">
    <property type="component" value="Unassembled WGS sequence"/>
</dbReference>
<evidence type="ECO:0000256" key="4">
    <source>
        <dbReference type="SAM" id="Phobius"/>
    </source>
</evidence>
<sequence>MVDGRKITVIDTPGFFDADRDDKEINSDIVKAMIDCAPGIDAFVMVLRVGRYTRHEKEMVQQFLNTVKGDALKHTVILFTFGEQLEGQTIKEFVKANEQLQELVDKCGGRCHVIDNKYWNNSHSKDKSNRVQVENLMETIDKMVKENGCYSNELLQIVEEEIQEEMKIHKDSLSPEEKREKAKKIFHEKFLKQVVGAASGMLLGALLGAGAALALEKQLPHKVQQKPLKLRSQEEQWLEVQQRVQGLAQVQSLQVFFLELQLLQELLEEESLDGKRQKMLIQCVMP</sequence>
<feature type="transmembrane region" description="Helical" evidence="4">
    <location>
        <begin position="194"/>
        <end position="215"/>
    </location>
</feature>
<dbReference type="PANTHER" id="PTHR10903">
    <property type="entry name" value="GTPASE, IMAP FAMILY MEMBER-RELATED"/>
    <property type="match status" value="1"/>
</dbReference>
<evidence type="ECO:0000256" key="2">
    <source>
        <dbReference type="ARBA" id="ARBA00022741"/>
    </source>
</evidence>
<evidence type="ECO:0000259" key="5">
    <source>
        <dbReference type="PROSITE" id="PS51720"/>
    </source>
</evidence>
<dbReference type="Gene3D" id="3.40.50.300">
    <property type="entry name" value="P-loop containing nucleotide triphosphate hydrolases"/>
    <property type="match status" value="1"/>
</dbReference>
<accession>A0AA88TX61</accession>
<evidence type="ECO:0000313" key="7">
    <source>
        <dbReference type="Proteomes" id="UP001187343"/>
    </source>
</evidence>
<evidence type="ECO:0000256" key="3">
    <source>
        <dbReference type="ARBA" id="ARBA00023134"/>
    </source>
</evidence>
<organism evidence="6 7">
    <name type="scientific">Cirrhinus molitorella</name>
    <name type="common">mud carp</name>
    <dbReference type="NCBI Taxonomy" id="172907"/>
    <lineage>
        <taxon>Eukaryota</taxon>
        <taxon>Metazoa</taxon>
        <taxon>Chordata</taxon>
        <taxon>Craniata</taxon>
        <taxon>Vertebrata</taxon>
        <taxon>Euteleostomi</taxon>
        <taxon>Actinopterygii</taxon>
        <taxon>Neopterygii</taxon>
        <taxon>Teleostei</taxon>
        <taxon>Ostariophysi</taxon>
        <taxon>Cypriniformes</taxon>
        <taxon>Cyprinidae</taxon>
        <taxon>Labeoninae</taxon>
        <taxon>Labeonini</taxon>
        <taxon>Cirrhinus</taxon>
    </lineage>
</organism>
<keyword evidence="3" id="KW-0342">GTP-binding</keyword>
<keyword evidence="4" id="KW-1133">Transmembrane helix</keyword>
<dbReference type="Pfam" id="PF04548">
    <property type="entry name" value="AIG1"/>
    <property type="match status" value="1"/>
</dbReference>
<feature type="domain" description="AIG1-type G" evidence="5">
    <location>
        <begin position="1"/>
        <end position="159"/>
    </location>
</feature>
<protein>
    <recommendedName>
        <fullName evidence="5">AIG1-type G domain-containing protein</fullName>
    </recommendedName>
</protein>
<evidence type="ECO:0000256" key="1">
    <source>
        <dbReference type="ARBA" id="ARBA00008535"/>
    </source>
</evidence>
<dbReference type="InterPro" id="IPR027417">
    <property type="entry name" value="P-loop_NTPase"/>
</dbReference>
<dbReference type="PROSITE" id="PS51720">
    <property type="entry name" value="G_AIG1"/>
    <property type="match status" value="1"/>
</dbReference>